<dbReference type="HAMAP" id="MF_00023">
    <property type="entry name" value="SmpB"/>
    <property type="match status" value="1"/>
</dbReference>
<organism evidence="3">
    <name type="scientific">marine metagenome</name>
    <dbReference type="NCBI Taxonomy" id="408172"/>
    <lineage>
        <taxon>unclassified sequences</taxon>
        <taxon>metagenomes</taxon>
        <taxon>ecological metagenomes</taxon>
    </lineage>
</organism>
<proteinExistence type="inferred from homology"/>
<dbReference type="Pfam" id="PF01668">
    <property type="entry name" value="SmpB"/>
    <property type="match status" value="1"/>
</dbReference>
<dbReference type="Gene3D" id="2.40.280.10">
    <property type="match status" value="1"/>
</dbReference>
<evidence type="ECO:0000256" key="2">
    <source>
        <dbReference type="ARBA" id="ARBA00022884"/>
    </source>
</evidence>
<dbReference type="InterPro" id="IPR020081">
    <property type="entry name" value="SsrA-bd_prot_CS"/>
</dbReference>
<name>A0A381R5U2_9ZZZZ</name>
<dbReference type="GO" id="GO:0070930">
    <property type="term" value="P:trans-translation-dependent protein tagging"/>
    <property type="evidence" value="ECO:0007669"/>
    <property type="project" value="TreeGrafter"/>
</dbReference>
<evidence type="ECO:0000313" key="3">
    <source>
        <dbReference type="EMBL" id="SUZ86159.1"/>
    </source>
</evidence>
<dbReference type="GO" id="GO:0005829">
    <property type="term" value="C:cytosol"/>
    <property type="evidence" value="ECO:0007669"/>
    <property type="project" value="TreeGrafter"/>
</dbReference>
<gene>
    <name evidence="3" type="ORF">METZ01_LOCUS39013</name>
</gene>
<dbReference type="NCBIfam" id="NF003843">
    <property type="entry name" value="PRK05422.1"/>
    <property type="match status" value="1"/>
</dbReference>
<reference evidence="3" key="1">
    <citation type="submission" date="2018-05" db="EMBL/GenBank/DDBJ databases">
        <authorList>
            <person name="Lanie J.A."/>
            <person name="Ng W.-L."/>
            <person name="Kazmierczak K.M."/>
            <person name="Andrzejewski T.M."/>
            <person name="Davidsen T.M."/>
            <person name="Wayne K.J."/>
            <person name="Tettelin H."/>
            <person name="Glass J.I."/>
            <person name="Rusch D."/>
            <person name="Podicherti R."/>
            <person name="Tsui H.-C.T."/>
            <person name="Winkler M.E."/>
        </authorList>
    </citation>
    <scope>NUCLEOTIDE SEQUENCE</scope>
</reference>
<dbReference type="AlphaFoldDB" id="A0A381R5U2"/>
<keyword evidence="1" id="KW-0963">Cytoplasm</keyword>
<dbReference type="GO" id="GO:0003723">
    <property type="term" value="F:RNA binding"/>
    <property type="evidence" value="ECO:0007669"/>
    <property type="project" value="UniProtKB-KW"/>
</dbReference>
<dbReference type="CDD" id="cd09294">
    <property type="entry name" value="SmpB"/>
    <property type="match status" value="1"/>
</dbReference>
<evidence type="ECO:0008006" key="4">
    <source>
        <dbReference type="Google" id="ProtNLM"/>
    </source>
</evidence>
<dbReference type="NCBIfam" id="TIGR00086">
    <property type="entry name" value="smpB"/>
    <property type="match status" value="1"/>
</dbReference>
<dbReference type="PANTHER" id="PTHR30308:SF2">
    <property type="entry name" value="SSRA-BINDING PROTEIN"/>
    <property type="match status" value="1"/>
</dbReference>
<sequence>MSARGTGSGDAGQKIAARNRKARHEFEVLETFEAGIELKGPEVKSIRSGHVSFHDAHGRVESGEIWLYSLHISPYEQANRFNVDPLRPRRLLLNKNEIRRISSKVGEKGLTLVPLEIYFVRGYAKVSLGLARGRKLHDKREQLKRRQQDKDAAIEVKRVMETR</sequence>
<dbReference type="InterPro" id="IPR023620">
    <property type="entry name" value="SmpB"/>
</dbReference>
<keyword evidence="2" id="KW-0694">RNA-binding</keyword>
<dbReference type="InterPro" id="IPR000037">
    <property type="entry name" value="SsrA-bd_prot"/>
</dbReference>
<dbReference type="PANTHER" id="PTHR30308">
    <property type="entry name" value="TMRNA-BINDING COMPONENT OF TRANS-TRANSLATION TAGGING COMPLEX"/>
    <property type="match status" value="1"/>
</dbReference>
<protein>
    <recommendedName>
        <fullName evidence="4">SsrA-binding protein</fullName>
    </recommendedName>
</protein>
<accession>A0A381R5U2</accession>
<evidence type="ECO:0000256" key="1">
    <source>
        <dbReference type="ARBA" id="ARBA00022490"/>
    </source>
</evidence>
<dbReference type="SUPFAM" id="SSF74982">
    <property type="entry name" value="Small protein B (SmpB)"/>
    <property type="match status" value="1"/>
</dbReference>
<dbReference type="PROSITE" id="PS01317">
    <property type="entry name" value="SSRP"/>
    <property type="match status" value="1"/>
</dbReference>
<dbReference type="EMBL" id="UINC01001668">
    <property type="protein sequence ID" value="SUZ86159.1"/>
    <property type="molecule type" value="Genomic_DNA"/>
</dbReference>